<gene>
    <name evidence="2" type="ORF">SCOCK_100148</name>
</gene>
<evidence type="ECO:0000313" key="2">
    <source>
        <dbReference type="EMBL" id="CAG6391082.1"/>
    </source>
</evidence>
<dbReference type="AlphaFoldDB" id="A0A9W4E1U3"/>
<keyword evidence="3" id="KW-1185">Reference proteome</keyword>
<dbReference type="EMBL" id="CAJSLV010000002">
    <property type="protein sequence ID" value="CAG6391082.1"/>
    <property type="molecule type" value="Genomic_DNA"/>
</dbReference>
<accession>A0A9W4E1U3</accession>
<protein>
    <submittedName>
        <fullName evidence="2">Uncharacterized protein</fullName>
    </submittedName>
</protein>
<proteinExistence type="predicted"/>
<sequence length="164" mass="18269">MARELRRRPRRGDDRPDPAQEGHRAAAPGRRGEGRPRLPVPAAGVGIRVRRRGVRGGTRLVRRRLSRRAGGARHPDRQRRLDAPRGEAGVHRGGAVRGVGRRAVARHVVPVHAVALRFASGRAGLLDTFFSRASPSAWPAALRRDPRRGRPRPPREIQVVHEFR</sequence>
<feature type="compositionally biased region" description="Basic residues" evidence="1">
    <location>
        <begin position="1"/>
        <end position="10"/>
    </location>
</feature>
<comment type="caution">
    <text evidence="2">The sequence shown here is derived from an EMBL/GenBank/DDBJ whole genome shotgun (WGS) entry which is preliminary data.</text>
</comment>
<evidence type="ECO:0000256" key="1">
    <source>
        <dbReference type="SAM" id="MobiDB-lite"/>
    </source>
</evidence>
<dbReference type="Proteomes" id="UP001152519">
    <property type="component" value="Unassembled WGS sequence"/>
</dbReference>
<name>A0A9W4E1U3_9ACTN</name>
<evidence type="ECO:0000313" key="3">
    <source>
        <dbReference type="Proteomes" id="UP001152519"/>
    </source>
</evidence>
<feature type="compositionally biased region" description="Basic residues" evidence="1">
    <location>
        <begin position="48"/>
        <end position="71"/>
    </location>
</feature>
<feature type="compositionally biased region" description="Basic and acidic residues" evidence="1">
    <location>
        <begin position="73"/>
        <end position="90"/>
    </location>
</feature>
<feature type="compositionally biased region" description="Basic and acidic residues" evidence="1">
    <location>
        <begin position="11"/>
        <end position="36"/>
    </location>
</feature>
<feature type="region of interest" description="Disordered" evidence="1">
    <location>
        <begin position="1"/>
        <end position="93"/>
    </location>
</feature>
<reference evidence="2" key="1">
    <citation type="submission" date="2021-05" db="EMBL/GenBank/DDBJ databases">
        <authorList>
            <person name="Arsene-Ploetze F."/>
        </authorList>
    </citation>
    <scope>NUCLEOTIDE SEQUENCE</scope>
    <source>
        <strain evidence="2">DSM 42138</strain>
    </source>
</reference>
<organism evidence="2 3">
    <name type="scientific">Actinacidiphila cocklensis</name>
    <dbReference type="NCBI Taxonomy" id="887465"/>
    <lineage>
        <taxon>Bacteria</taxon>
        <taxon>Bacillati</taxon>
        <taxon>Actinomycetota</taxon>
        <taxon>Actinomycetes</taxon>
        <taxon>Kitasatosporales</taxon>
        <taxon>Streptomycetaceae</taxon>
        <taxon>Actinacidiphila</taxon>
    </lineage>
</organism>